<evidence type="ECO:0000313" key="1">
    <source>
        <dbReference type="EMBL" id="KZN07270.1"/>
    </source>
</evidence>
<dbReference type="Proteomes" id="UP000077755">
    <property type="component" value="Chromosome 2"/>
</dbReference>
<gene>
    <name evidence="1" type="ORF">DCAR_008107</name>
    <name evidence="2" type="ORF">DCAR_0209155</name>
</gene>
<dbReference type="Gramene" id="KZN07270">
    <property type="protein sequence ID" value="KZN07270"/>
    <property type="gene ID" value="DCAR_008107"/>
</dbReference>
<evidence type="ECO:0000313" key="2">
    <source>
        <dbReference type="EMBL" id="WOG89915.1"/>
    </source>
</evidence>
<reference evidence="1" key="1">
    <citation type="journal article" date="2016" name="Nat. Genet.">
        <title>A high-quality carrot genome assembly provides new insights into carotenoid accumulation and asterid genome evolution.</title>
        <authorList>
            <person name="Iorizzo M."/>
            <person name="Ellison S."/>
            <person name="Senalik D."/>
            <person name="Zeng P."/>
            <person name="Satapoomin P."/>
            <person name="Huang J."/>
            <person name="Bowman M."/>
            <person name="Iovene M."/>
            <person name="Sanseverino W."/>
            <person name="Cavagnaro P."/>
            <person name="Yildiz M."/>
            <person name="Macko-Podgorni A."/>
            <person name="Moranska E."/>
            <person name="Grzebelus E."/>
            <person name="Grzebelus D."/>
            <person name="Ashrafi H."/>
            <person name="Zheng Z."/>
            <person name="Cheng S."/>
            <person name="Spooner D."/>
            <person name="Van Deynze A."/>
            <person name="Simon P."/>
        </authorList>
    </citation>
    <scope>NUCLEOTIDE SEQUENCE [LARGE SCALE GENOMIC DNA]</scope>
    <source>
        <tissue evidence="1">Leaf</tissue>
    </source>
</reference>
<evidence type="ECO:0008006" key="4">
    <source>
        <dbReference type="Google" id="ProtNLM"/>
    </source>
</evidence>
<organism evidence="1">
    <name type="scientific">Daucus carota subsp. sativus</name>
    <name type="common">Carrot</name>
    <dbReference type="NCBI Taxonomy" id="79200"/>
    <lineage>
        <taxon>Eukaryota</taxon>
        <taxon>Viridiplantae</taxon>
        <taxon>Streptophyta</taxon>
        <taxon>Embryophyta</taxon>
        <taxon>Tracheophyta</taxon>
        <taxon>Spermatophyta</taxon>
        <taxon>Magnoliopsida</taxon>
        <taxon>eudicotyledons</taxon>
        <taxon>Gunneridae</taxon>
        <taxon>Pentapetalae</taxon>
        <taxon>asterids</taxon>
        <taxon>campanulids</taxon>
        <taxon>Apiales</taxon>
        <taxon>Apiaceae</taxon>
        <taxon>Apioideae</taxon>
        <taxon>Scandiceae</taxon>
        <taxon>Daucinae</taxon>
        <taxon>Daucus</taxon>
        <taxon>Daucus sect. Daucus</taxon>
    </lineage>
</organism>
<reference evidence="2" key="2">
    <citation type="submission" date="2022-03" db="EMBL/GenBank/DDBJ databases">
        <title>Draft title - Genomic analysis of global carrot germplasm unveils the trajectory of domestication and the origin of high carotenoid orange carrot.</title>
        <authorList>
            <person name="Iorizzo M."/>
            <person name="Ellison S."/>
            <person name="Senalik D."/>
            <person name="Macko-Podgorni A."/>
            <person name="Grzebelus D."/>
            <person name="Bostan H."/>
            <person name="Rolling W."/>
            <person name="Curaba J."/>
            <person name="Simon P."/>
        </authorList>
    </citation>
    <scope>NUCLEOTIDE SEQUENCE</scope>
    <source>
        <tissue evidence="2">Leaf</tissue>
    </source>
</reference>
<name>A0A166F2N6_DAUCS</name>
<dbReference type="EMBL" id="CP093344">
    <property type="protein sequence ID" value="WOG89915.1"/>
    <property type="molecule type" value="Genomic_DNA"/>
</dbReference>
<sequence>MDNIWEVPEKKFAKINVHCIIAPEPLPNGNSVAVGVIVRNDGGAELWKALGPMNGLNEEQAIMAGLQAACVQAVKKDWEKIHIETTNRDVYDAIRVQNHFGIQEDQLEVYRLFNTLYTNHFKEGSTVVCVSWAPAHMNSTAEYLASYGMRNLTCFAEAKSRVGDLDFFLERDMGRVLPAPINELALNMGEGEVIDGPPPNPAKKRRVNVEYGAGNSSSAVHHSLNAGCVSAMVNKGKRKFYEGMAFNNGGIFSPSAIRIMEEGELGEFSGIFQQKVVDFNGPVKKGLRACDLLHHAAAGTLNEVKPTRMELLDELLFGGREFVSVDEVLHALGLSRKKALNLTIPATSSSVPLFP</sequence>
<accession>A0A166F2N6</accession>
<dbReference type="AlphaFoldDB" id="A0A166F2N6"/>
<protein>
    <recommendedName>
        <fullName evidence="4">RNase H type-1 domain-containing protein</fullName>
    </recommendedName>
</protein>
<proteinExistence type="predicted"/>
<keyword evidence="3" id="KW-1185">Reference proteome</keyword>
<dbReference type="EMBL" id="LNRQ01000002">
    <property type="protein sequence ID" value="KZN07270.1"/>
    <property type="molecule type" value="Genomic_DNA"/>
</dbReference>
<evidence type="ECO:0000313" key="3">
    <source>
        <dbReference type="Proteomes" id="UP000077755"/>
    </source>
</evidence>